<sequence length="274" mass="30096">MSMLGGVARAFTQFTIMVWAHSKRAWRMRYNLVNWAIIDALWLLIFVFAGLAFTPPGDYSEVVPVLFFSVVMWSLMSTPVWSIGNWIKFYVAIGLMDEVEASGASHTLFLATRAIPSLAISLISSLGVGAMLYYSTGVNIFTVSNPPLLALSLLMLALMSTLYALGLAFIGLKLKVPAPSLDVMNLAMFFVGGVAVDVETLIWPLRIVAVITPYSHPAEIMRYAVAGDRPYLGLQGELLASLLFLFLLTVFVALTRHVAYSDYRRMGPRGVGLT</sequence>
<name>U3TH27_9CREN</name>
<keyword evidence="4 5" id="KW-0472">Membrane</keyword>
<dbReference type="GO" id="GO:0140359">
    <property type="term" value="F:ABC-type transporter activity"/>
    <property type="evidence" value="ECO:0007669"/>
    <property type="project" value="InterPro"/>
</dbReference>
<protein>
    <submittedName>
        <fullName evidence="7">ABC-type multidrug transport system permease</fullName>
    </submittedName>
</protein>
<comment type="subcellular location">
    <subcellularLocation>
        <location evidence="1">Membrane</location>
        <topology evidence="1">Multi-pass membrane protein</topology>
    </subcellularLocation>
</comment>
<accession>U3TH27</accession>
<evidence type="ECO:0000256" key="4">
    <source>
        <dbReference type="ARBA" id="ARBA00023136"/>
    </source>
</evidence>
<evidence type="ECO:0000259" key="6">
    <source>
        <dbReference type="Pfam" id="PF01061"/>
    </source>
</evidence>
<feature type="transmembrane region" description="Helical" evidence="5">
    <location>
        <begin position="108"/>
        <end position="136"/>
    </location>
</feature>
<dbReference type="EMBL" id="AP012489">
    <property type="protein sequence ID" value="BAN90614.1"/>
    <property type="molecule type" value="Genomic_DNA"/>
</dbReference>
<dbReference type="STRING" id="1198449.ACAM_1145"/>
<keyword evidence="2 5" id="KW-0812">Transmembrane</keyword>
<dbReference type="Pfam" id="PF01061">
    <property type="entry name" value="ABC2_membrane"/>
    <property type="match status" value="1"/>
</dbReference>
<dbReference type="GO" id="GO:0016020">
    <property type="term" value="C:membrane"/>
    <property type="evidence" value="ECO:0007669"/>
    <property type="project" value="UniProtKB-SubCell"/>
</dbReference>
<evidence type="ECO:0000256" key="2">
    <source>
        <dbReference type="ARBA" id="ARBA00022692"/>
    </source>
</evidence>
<dbReference type="Proteomes" id="UP000016887">
    <property type="component" value="Chromosome"/>
</dbReference>
<keyword evidence="3 5" id="KW-1133">Transmembrane helix</keyword>
<proteinExistence type="predicted"/>
<dbReference type="OrthoDB" id="18468at2157"/>
<reference evidence="7 8" key="1">
    <citation type="journal article" date="2013" name="Appl. Environ. Microbiol.">
        <title>Variation of the Virus-Related Elements within Syntenic Genomes of the Hyperthermophilic Archaeon Aeropyrum.</title>
        <authorList>
            <person name="Daifuku T."/>
            <person name="Yoshida T."/>
            <person name="Kitamura T."/>
            <person name="Kawaichi S."/>
            <person name="Inoue T."/>
            <person name="Nomura K."/>
            <person name="Yoshida Y."/>
            <person name="Kuno S."/>
            <person name="Sako Y."/>
        </authorList>
    </citation>
    <scope>NUCLEOTIDE SEQUENCE [LARGE SCALE GENOMIC DNA]</scope>
    <source>
        <strain evidence="7 8">SY1</strain>
    </source>
</reference>
<dbReference type="KEGG" id="acj:ACAM_1145"/>
<feature type="transmembrane region" description="Helical" evidence="5">
    <location>
        <begin position="32"/>
        <end position="53"/>
    </location>
</feature>
<dbReference type="eggNOG" id="arCOG01465">
    <property type="taxonomic scope" value="Archaea"/>
</dbReference>
<evidence type="ECO:0000256" key="5">
    <source>
        <dbReference type="SAM" id="Phobius"/>
    </source>
</evidence>
<evidence type="ECO:0000313" key="8">
    <source>
        <dbReference type="Proteomes" id="UP000016887"/>
    </source>
</evidence>
<feature type="transmembrane region" description="Helical" evidence="5">
    <location>
        <begin position="184"/>
        <end position="205"/>
    </location>
</feature>
<organism evidence="7 8">
    <name type="scientific">Aeropyrum camini SY1 = JCM 12091</name>
    <dbReference type="NCBI Taxonomy" id="1198449"/>
    <lineage>
        <taxon>Archaea</taxon>
        <taxon>Thermoproteota</taxon>
        <taxon>Thermoprotei</taxon>
        <taxon>Desulfurococcales</taxon>
        <taxon>Desulfurococcaceae</taxon>
        <taxon>Aeropyrum</taxon>
    </lineage>
</organism>
<keyword evidence="8" id="KW-1185">Reference proteome</keyword>
<feature type="transmembrane region" description="Helical" evidence="5">
    <location>
        <begin position="238"/>
        <end position="259"/>
    </location>
</feature>
<evidence type="ECO:0000256" key="3">
    <source>
        <dbReference type="ARBA" id="ARBA00022989"/>
    </source>
</evidence>
<dbReference type="AlphaFoldDB" id="U3TH27"/>
<gene>
    <name evidence="7" type="ORF">ACAM_1145</name>
</gene>
<evidence type="ECO:0000313" key="7">
    <source>
        <dbReference type="EMBL" id="BAN90614.1"/>
    </source>
</evidence>
<feature type="transmembrane region" description="Helical" evidence="5">
    <location>
        <begin position="148"/>
        <end position="172"/>
    </location>
</feature>
<evidence type="ECO:0000256" key="1">
    <source>
        <dbReference type="ARBA" id="ARBA00004141"/>
    </source>
</evidence>
<feature type="domain" description="ABC-2 type transporter transmembrane" evidence="6">
    <location>
        <begin position="12"/>
        <end position="224"/>
    </location>
</feature>
<dbReference type="InterPro" id="IPR013525">
    <property type="entry name" value="ABC2_TM"/>
</dbReference>
<feature type="transmembrane region" description="Helical" evidence="5">
    <location>
        <begin position="65"/>
        <end position="87"/>
    </location>
</feature>